<comment type="caution">
    <text evidence="2">The sequence shown here is derived from an EMBL/GenBank/DDBJ whole genome shotgun (WGS) entry which is preliminary data.</text>
</comment>
<organism evidence="2 3">
    <name type="scientific">Sphingobacterium kitahiroshimense</name>
    <dbReference type="NCBI Taxonomy" id="470446"/>
    <lineage>
        <taxon>Bacteria</taxon>
        <taxon>Pseudomonadati</taxon>
        <taxon>Bacteroidota</taxon>
        <taxon>Sphingobacteriia</taxon>
        <taxon>Sphingobacteriales</taxon>
        <taxon>Sphingobacteriaceae</taxon>
        <taxon>Sphingobacterium</taxon>
    </lineage>
</organism>
<keyword evidence="1" id="KW-0812">Transmembrane</keyword>
<dbReference type="EMBL" id="JBDJNQ010000009">
    <property type="protein sequence ID" value="MEN5379144.1"/>
    <property type="molecule type" value="Genomic_DNA"/>
</dbReference>
<dbReference type="Proteomes" id="UP001409291">
    <property type="component" value="Unassembled WGS sequence"/>
</dbReference>
<evidence type="ECO:0000313" key="2">
    <source>
        <dbReference type="EMBL" id="MEN5379144.1"/>
    </source>
</evidence>
<keyword evidence="1" id="KW-1133">Transmembrane helix</keyword>
<gene>
    <name evidence="2" type="ORF">ABE541_17910</name>
</gene>
<evidence type="ECO:0000313" key="3">
    <source>
        <dbReference type="Proteomes" id="UP001409291"/>
    </source>
</evidence>
<protein>
    <submittedName>
        <fullName evidence="2">Uncharacterized protein</fullName>
    </submittedName>
</protein>
<keyword evidence="1" id="KW-0472">Membrane</keyword>
<reference evidence="2 3" key="1">
    <citation type="submission" date="2024-04" db="EMBL/GenBank/DDBJ databases">
        <title>WGS of bacteria from Torrens River.</title>
        <authorList>
            <person name="Wyrsch E.R."/>
            <person name="Drigo B."/>
        </authorList>
    </citation>
    <scope>NUCLEOTIDE SEQUENCE [LARGE SCALE GENOMIC DNA]</scope>
    <source>
        <strain evidence="2 3">TWI391</strain>
    </source>
</reference>
<feature type="transmembrane region" description="Helical" evidence="1">
    <location>
        <begin position="53"/>
        <end position="73"/>
    </location>
</feature>
<keyword evidence="3" id="KW-1185">Reference proteome</keyword>
<proteinExistence type="predicted"/>
<evidence type="ECO:0000256" key="1">
    <source>
        <dbReference type="SAM" id="Phobius"/>
    </source>
</evidence>
<sequence>MKYTLISTAVTLLILYIGTGFLLLSDFGANKAFNPGEQINTWLFVFGWSMGKLGYVLMAFLILLFFVFIRWLILKISSKVNTVD</sequence>
<accession>A0ABV0BX48</accession>
<name>A0ABV0BX48_9SPHI</name>
<dbReference type="RefSeq" id="WP_346581927.1">
    <property type="nucleotide sequence ID" value="NZ_JBDJNQ010000009.1"/>
</dbReference>